<dbReference type="AlphaFoldDB" id="A0A1J4TV32"/>
<dbReference type="Pfam" id="PF10131">
    <property type="entry name" value="PTPS_related"/>
    <property type="match status" value="1"/>
</dbReference>
<feature type="transmembrane region" description="Helical" evidence="1">
    <location>
        <begin position="148"/>
        <end position="165"/>
    </location>
</feature>
<feature type="domain" description="Membrane protein 6-pyruvoyl-tetrahydropterin synthase-related" evidence="2">
    <location>
        <begin position="70"/>
        <end position="393"/>
    </location>
</feature>
<keyword evidence="1" id="KW-1133">Transmembrane helix</keyword>
<proteinExistence type="predicted"/>
<sequence>MKKIVPLLIILIVSYFFSKPFFNSGYFPTHDGEWAIVRLVEMQREIKNGQIPPRMSDYLNHGYGYPLFSYTYPFPYYLGMFFRLFKIGYTDTIKILFILSVFLSGIFMYLFAKKLSGIEAGVFSSILYITAPYRLVNLYIRGSLGESLSMVIFPLLLYISLFYIEKPNIKYSLLLSLTLAILILTHNVMALLFFPIFISFIIFFSNINLRKVNLFLLRNLLLSIILGLGLSAFFFIPAILEKQYILLSQVKLANLQDNFIHFKDFVALSWNWGSKPFFQLGWVHILALISSICVIVFVKKARSKGDLPVFLYLLMILSILILFTNNISAIFWKIPPLSWIDFPWRILAIISFFISLFSIFLVYDKFTRILGYFIVLLSLIVNINYVKPISYLSKPDEYYLTNDDTTTSMGELMPLWVKTPPQNRWTDKVQVESGSAKINNLIYNSKSITFNVLSDTDSIIRVNTIFFPGWHYTANGNNIDLNYSNPLGVVKLTLSKGDYIIKGVFQNTRVREWSNNISLVSIFIFLGLLGKFYLDNKFRFQHDEKNN</sequence>
<protein>
    <recommendedName>
        <fullName evidence="2">Membrane protein 6-pyruvoyl-tetrahydropterin synthase-related domain-containing protein</fullName>
    </recommendedName>
</protein>
<evidence type="ECO:0000313" key="4">
    <source>
        <dbReference type="Proteomes" id="UP000183120"/>
    </source>
</evidence>
<evidence type="ECO:0000259" key="2">
    <source>
        <dbReference type="Pfam" id="PF10131"/>
    </source>
</evidence>
<feature type="transmembrane region" description="Helical" evidence="1">
    <location>
        <begin position="517"/>
        <end position="534"/>
    </location>
</feature>
<feature type="transmembrane region" description="Helical" evidence="1">
    <location>
        <begin position="216"/>
        <end position="240"/>
    </location>
</feature>
<keyword evidence="1" id="KW-0472">Membrane</keyword>
<dbReference type="Proteomes" id="UP000183120">
    <property type="component" value="Unassembled WGS sequence"/>
</dbReference>
<feature type="transmembrane region" description="Helical" evidence="1">
    <location>
        <begin position="118"/>
        <end position="136"/>
    </location>
</feature>
<feature type="transmembrane region" description="Helical" evidence="1">
    <location>
        <begin position="92"/>
        <end position="112"/>
    </location>
</feature>
<reference evidence="3 4" key="1">
    <citation type="journal article" date="2016" name="Environ. Microbiol.">
        <title>Genomic resolution of a cold subsurface aquifer community provides metabolic insights for novel microbes adapted to high CO concentrations.</title>
        <authorList>
            <person name="Probst A.J."/>
            <person name="Castelle C.J."/>
            <person name="Singh A."/>
            <person name="Brown C.T."/>
            <person name="Anantharaman K."/>
            <person name="Sharon I."/>
            <person name="Hug L.A."/>
            <person name="Burstein D."/>
            <person name="Emerson J.B."/>
            <person name="Thomas B.C."/>
            <person name="Banfield J.F."/>
        </authorList>
    </citation>
    <scope>NUCLEOTIDE SEQUENCE [LARGE SCALE GENOMIC DNA]</scope>
    <source>
        <strain evidence="3">CG1_02_37_22</strain>
    </source>
</reference>
<evidence type="ECO:0000256" key="1">
    <source>
        <dbReference type="SAM" id="Phobius"/>
    </source>
</evidence>
<dbReference type="STRING" id="1805209.AUJ73_02895"/>
<dbReference type="InterPro" id="IPR018776">
    <property type="entry name" value="Membrane_prot_PTPS-rel_domain"/>
</dbReference>
<feature type="transmembrane region" description="Helical" evidence="1">
    <location>
        <begin position="277"/>
        <end position="298"/>
    </location>
</feature>
<evidence type="ECO:0000313" key="3">
    <source>
        <dbReference type="EMBL" id="OIO13935.1"/>
    </source>
</evidence>
<gene>
    <name evidence="3" type="ORF">AUJ73_02895</name>
</gene>
<dbReference type="EMBL" id="MNUY01000046">
    <property type="protein sequence ID" value="OIO13935.1"/>
    <property type="molecule type" value="Genomic_DNA"/>
</dbReference>
<keyword evidence="1" id="KW-0812">Transmembrane</keyword>
<feature type="transmembrane region" description="Helical" evidence="1">
    <location>
        <begin position="344"/>
        <end position="362"/>
    </location>
</feature>
<feature type="transmembrane region" description="Helical" evidence="1">
    <location>
        <begin position="63"/>
        <end position="85"/>
    </location>
</feature>
<feature type="transmembrane region" description="Helical" evidence="1">
    <location>
        <begin position="369"/>
        <end position="386"/>
    </location>
</feature>
<feature type="transmembrane region" description="Helical" evidence="1">
    <location>
        <begin position="310"/>
        <end position="332"/>
    </location>
</feature>
<comment type="caution">
    <text evidence="3">The sequence shown here is derived from an EMBL/GenBank/DDBJ whole genome shotgun (WGS) entry which is preliminary data.</text>
</comment>
<feature type="transmembrane region" description="Helical" evidence="1">
    <location>
        <begin position="171"/>
        <end position="204"/>
    </location>
</feature>
<organism evidence="3 4">
    <name type="scientific">Candidatus Gottesmanbacteria bacterium CG1_02_37_22</name>
    <dbReference type="NCBI Taxonomy" id="1805209"/>
    <lineage>
        <taxon>Bacteria</taxon>
        <taxon>Candidatus Gottesmaniibacteriota</taxon>
    </lineage>
</organism>
<accession>A0A1J4TV32</accession>
<name>A0A1J4TV32_9BACT</name>